<keyword evidence="7" id="KW-0132">Cell division</keyword>
<keyword evidence="6 7" id="KW-0067">ATP-binding</keyword>
<comment type="subcellular location">
    <subcellularLocation>
        <location evidence="1 7">Cytoplasm</location>
    </subcellularLocation>
</comment>
<dbReference type="GO" id="GO:0008360">
    <property type="term" value="P:regulation of cell shape"/>
    <property type="evidence" value="ECO:0007669"/>
    <property type="project" value="UniProtKB-KW"/>
</dbReference>
<comment type="pathway">
    <text evidence="2 7">Cell wall biogenesis; peptidoglycan biosynthesis.</text>
</comment>
<dbReference type="InterPro" id="IPR005762">
    <property type="entry name" value="MurD"/>
</dbReference>
<keyword evidence="7" id="KW-0961">Cell wall biogenesis/degradation</keyword>
<dbReference type="Pfam" id="PF02875">
    <property type="entry name" value="Mur_ligase_C"/>
    <property type="match status" value="1"/>
</dbReference>
<dbReference type="GO" id="GO:0071555">
    <property type="term" value="P:cell wall organization"/>
    <property type="evidence" value="ECO:0007669"/>
    <property type="project" value="UniProtKB-KW"/>
</dbReference>
<proteinExistence type="inferred from homology"/>
<dbReference type="GO" id="GO:0009252">
    <property type="term" value="P:peptidoglycan biosynthetic process"/>
    <property type="evidence" value="ECO:0007669"/>
    <property type="project" value="UniProtKB-UniRule"/>
</dbReference>
<sequence length="406" mass="45053">MNKFIDQIKGKKVLVFGLGSQGGGSGDLSWLTKHGAIATASDRDLTLVPEGQTKEQIDWADLIIKNPGVPDEHELILYAKSRGLPVLTSIALFVKYTSLTTIGVTGTRGKSTTVALITQMLERVYPGQVLSGGNLAGTSCLSLFDQSEGKKYVVLELSSFMLHNFHELSVSPNYALLTNIYPDHLNRYPDMKSYQWDKQAIHLYQKPGDFYFEFPSAQTVMDWETSLPGLHNRENIALMWELAKEMNIPEDLCRKVVKDFQGIPSRQEKIATVAGVTYINDTTATTPVATIKALQAATSPTIWITGGDTKNLPFDELIDEVKRNKYLKKIVILGSKHIPDYTAQLKEVVGTKIISTVFSMAEAIKLARLATEPGDTVLLSPGFASFDLFKNEFDRGDQFNQIVRQL</sequence>
<dbReference type="GO" id="GO:0008764">
    <property type="term" value="F:UDP-N-acetylmuramoylalanine-D-glutamate ligase activity"/>
    <property type="evidence" value="ECO:0007669"/>
    <property type="project" value="UniProtKB-UniRule"/>
</dbReference>
<dbReference type="Gene3D" id="3.90.190.20">
    <property type="entry name" value="Mur ligase, C-terminal domain"/>
    <property type="match status" value="1"/>
</dbReference>
<feature type="binding site" evidence="7">
    <location>
        <begin position="106"/>
        <end position="112"/>
    </location>
    <ligand>
        <name>ATP</name>
        <dbReference type="ChEBI" id="CHEBI:30616"/>
    </ligand>
</feature>
<dbReference type="EC" id="6.3.2.9" evidence="7"/>
<dbReference type="GO" id="GO:0005524">
    <property type="term" value="F:ATP binding"/>
    <property type="evidence" value="ECO:0007669"/>
    <property type="project" value="UniProtKB-UniRule"/>
</dbReference>
<dbReference type="InterPro" id="IPR036615">
    <property type="entry name" value="Mur_ligase_C_dom_sf"/>
</dbReference>
<dbReference type="Gene3D" id="3.40.1190.10">
    <property type="entry name" value="Mur-like, catalytic domain"/>
    <property type="match status" value="1"/>
</dbReference>
<dbReference type="PANTHER" id="PTHR43692">
    <property type="entry name" value="UDP-N-ACETYLMURAMOYLALANINE--D-GLUTAMATE LIGASE"/>
    <property type="match status" value="1"/>
</dbReference>
<dbReference type="HAMAP" id="MF_00639">
    <property type="entry name" value="MurD"/>
    <property type="match status" value="1"/>
</dbReference>
<evidence type="ECO:0000313" key="11">
    <source>
        <dbReference type="Proteomes" id="UP000229574"/>
    </source>
</evidence>
<dbReference type="InterPro" id="IPR013221">
    <property type="entry name" value="Mur_ligase_cen"/>
</dbReference>
<comment type="function">
    <text evidence="7">Cell wall formation. Catalyzes the addition of glutamate to the nucleotide precursor UDP-N-acetylmuramoyl-L-alanine (UMA).</text>
</comment>
<keyword evidence="7" id="KW-0131">Cell cycle</keyword>
<dbReference type="AlphaFoldDB" id="A0A2H0WYG5"/>
<dbReference type="SUPFAM" id="SSF53244">
    <property type="entry name" value="MurD-like peptide ligases, peptide-binding domain"/>
    <property type="match status" value="1"/>
</dbReference>
<evidence type="ECO:0000259" key="8">
    <source>
        <dbReference type="Pfam" id="PF02875"/>
    </source>
</evidence>
<evidence type="ECO:0000256" key="2">
    <source>
        <dbReference type="ARBA" id="ARBA00004752"/>
    </source>
</evidence>
<reference evidence="11" key="1">
    <citation type="submission" date="2017-09" db="EMBL/GenBank/DDBJ databases">
        <title>Depth-based differentiation of microbial function through sediment-hosted aquifers and enrichment of novel symbionts in the deep terrestrial subsurface.</title>
        <authorList>
            <person name="Probst A.J."/>
            <person name="Ladd B."/>
            <person name="Jarett J.K."/>
            <person name="Geller-Mcgrath D.E."/>
            <person name="Sieber C.M.K."/>
            <person name="Emerson J.B."/>
            <person name="Anantharaman K."/>
            <person name="Thomas B.C."/>
            <person name="Malmstrom R."/>
            <person name="Stieglmeier M."/>
            <person name="Klingl A."/>
            <person name="Woyke T."/>
            <person name="Ryan C.M."/>
            <person name="Banfield J.F."/>
        </authorList>
    </citation>
    <scope>NUCLEOTIDE SEQUENCE [LARGE SCALE GENOMIC DNA]</scope>
</reference>
<feature type="domain" description="Mur ligase central" evidence="9">
    <location>
        <begin position="104"/>
        <end position="208"/>
    </location>
</feature>
<dbReference type="InterPro" id="IPR004101">
    <property type="entry name" value="Mur_ligase_C"/>
</dbReference>
<dbReference type="SUPFAM" id="SSF51984">
    <property type="entry name" value="MurCD N-terminal domain"/>
    <property type="match status" value="1"/>
</dbReference>
<keyword evidence="3 7" id="KW-0963">Cytoplasm</keyword>
<comment type="catalytic activity">
    <reaction evidence="7">
        <text>UDP-N-acetyl-alpha-D-muramoyl-L-alanine + D-glutamate + ATP = UDP-N-acetyl-alpha-D-muramoyl-L-alanyl-D-glutamate + ADP + phosphate + H(+)</text>
        <dbReference type="Rhea" id="RHEA:16429"/>
        <dbReference type="ChEBI" id="CHEBI:15378"/>
        <dbReference type="ChEBI" id="CHEBI:29986"/>
        <dbReference type="ChEBI" id="CHEBI:30616"/>
        <dbReference type="ChEBI" id="CHEBI:43474"/>
        <dbReference type="ChEBI" id="CHEBI:83898"/>
        <dbReference type="ChEBI" id="CHEBI:83900"/>
        <dbReference type="ChEBI" id="CHEBI:456216"/>
        <dbReference type="EC" id="6.3.2.9"/>
    </reaction>
</comment>
<dbReference type="EMBL" id="PEYY01000134">
    <property type="protein sequence ID" value="PIS17631.1"/>
    <property type="molecule type" value="Genomic_DNA"/>
</dbReference>
<dbReference type="GO" id="GO:0051301">
    <property type="term" value="P:cell division"/>
    <property type="evidence" value="ECO:0007669"/>
    <property type="project" value="UniProtKB-KW"/>
</dbReference>
<comment type="similarity">
    <text evidence="7">Belongs to the MurCDEF family.</text>
</comment>
<protein>
    <recommendedName>
        <fullName evidence="7">UDP-N-acetylmuramoylalanine--D-glutamate ligase</fullName>
        <ecNumber evidence="7">6.3.2.9</ecNumber>
    </recommendedName>
    <alternativeName>
        <fullName evidence="7">D-glutamic acid-adding enzyme</fullName>
    </alternativeName>
    <alternativeName>
        <fullName evidence="7">UDP-N-acetylmuramoyl-L-alanyl-D-glutamate synthetase</fullName>
    </alternativeName>
</protein>
<keyword evidence="7" id="KW-0573">Peptidoglycan synthesis</keyword>
<dbReference type="SUPFAM" id="SSF53623">
    <property type="entry name" value="MurD-like peptide ligases, catalytic domain"/>
    <property type="match status" value="1"/>
</dbReference>
<accession>A0A2H0WYG5</accession>
<dbReference type="PANTHER" id="PTHR43692:SF1">
    <property type="entry name" value="UDP-N-ACETYLMURAMOYLALANINE--D-GLUTAMATE LIGASE"/>
    <property type="match status" value="1"/>
</dbReference>
<evidence type="ECO:0000259" key="9">
    <source>
        <dbReference type="Pfam" id="PF08245"/>
    </source>
</evidence>
<evidence type="ECO:0000256" key="6">
    <source>
        <dbReference type="ARBA" id="ARBA00022840"/>
    </source>
</evidence>
<evidence type="ECO:0000256" key="4">
    <source>
        <dbReference type="ARBA" id="ARBA00022598"/>
    </source>
</evidence>
<feature type="domain" description="Mur ligase C-terminal" evidence="8">
    <location>
        <begin position="266"/>
        <end position="381"/>
    </location>
</feature>
<dbReference type="Proteomes" id="UP000229574">
    <property type="component" value="Unassembled WGS sequence"/>
</dbReference>
<organism evidence="10 11">
    <name type="scientific">Candidatus Collierbacteria bacterium CG09_land_8_20_14_0_10_46_12</name>
    <dbReference type="NCBI Taxonomy" id="1974533"/>
    <lineage>
        <taxon>Bacteria</taxon>
        <taxon>Candidatus Collieribacteriota</taxon>
    </lineage>
</organism>
<dbReference type="Gene3D" id="3.40.50.720">
    <property type="entry name" value="NAD(P)-binding Rossmann-like Domain"/>
    <property type="match status" value="1"/>
</dbReference>
<gene>
    <name evidence="7" type="primary">murD</name>
    <name evidence="10" type="ORF">COT54_03680</name>
</gene>
<evidence type="ECO:0000256" key="5">
    <source>
        <dbReference type="ARBA" id="ARBA00022741"/>
    </source>
</evidence>
<evidence type="ECO:0000256" key="7">
    <source>
        <dbReference type="HAMAP-Rule" id="MF_00639"/>
    </source>
</evidence>
<keyword evidence="4 7" id="KW-0436">Ligase</keyword>
<comment type="caution">
    <text evidence="10">The sequence shown here is derived from an EMBL/GenBank/DDBJ whole genome shotgun (WGS) entry which is preliminary data.</text>
</comment>
<keyword evidence="5 7" id="KW-0547">Nucleotide-binding</keyword>
<dbReference type="Pfam" id="PF08245">
    <property type="entry name" value="Mur_ligase_M"/>
    <property type="match status" value="1"/>
</dbReference>
<evidence type="ECO:0000256" key="3">
    <source>
        <dbReference type="ARBA" id="ARBA00022490"/>
    </source>
</evidence>
<keyword evidence="7" id="KW-0133">Cell shape</keyword>
<dbReference type="InterPro" id="IPR036565">
    <property type="entry name" value="Mur-like_cat_sf"/>
</dbReference>
<evidence type="ECO:0000256" key="1">
    <source>
        <dbReference type="ARBA" id="ARBA00004496"/>
    </source>
</evidence>
<name>A0A2H0WYG5_9BACT</name>
<evidence type="ECO:0000313" key="10">
    <source>
        <dbReference type="EMBL" id="PIS17631.1"/>
    </source>
</evidence>
<dbReference type="GO" id="GO:0005737">
    <property type="term" value="C:cytoplasm"/>
    <property type="evidence" value="ECO:0007669"/>
    <property type="project" value="UniProtKB-SubCell"/>
</dbReference>
<dbReference type="UniPathway" id="UPA00219"/>